<evidence type="ECO:0000313" key="2">
    <source>
        <dbReference type="EMBL" id="VTR46097.1"/>
    </source>
</evidence>
<name>A0A4U9VJ24_SERFO</name>
<dbReference type="AlphaFoldDB" id="A0A4U9VJ24"/>
<dbReference type="GO" id="GO:0019239">
    <property type="term" value="F:deaminase activity"/>
    <property type="evidence" value="ECO:0007669"/>
    <property type="project" value="TreeGrafter"/>
</dbReference>
<accession>A0A4U9VJ24</accession>
<sequence length="84" mass="9224">MRPKVLGPIHKTVAFSHYNNLSAQLPIELRTGKLIAGGIKAQAEQCFNNIKAILDSINHAMSDVVKITVFVKNIKDVDVVDLVL</sequence>
<organism evidence="2">
    <name type="scientific">Serratia fonticola</name>
    <dbReference type="NCBI Taxonomy" id="47917"/>
    <lineage>
        <taxon>Bacteria</taxon>
        <taxon>Pseudomonadati</taxon>
        <taxon>Pseudomonadota</taxon>
        <taxon>Gammaproteobacteria</taxon>
        <taxon>Enterobacterales</taxon>
        <taxon>Yersiniaceae</taxon>
        <taxon>Serratia</taxon>
    </lineage>
</organism>
<dbReference type="InterPro" id="IPR006175">
    <property type="entry name" value="YjgF/YER057c/UK114"/>
</dbReference>
<dbReference type="EMBL" id="CABEEZ010000115">
    <property type="protein sequence ID" value="VTR46097.1"/>
    <property type="molecule type" value="Genomic_DNA"/>
</dbReference>
<dbReference type="EC" id="3.5.4.-" evidence="2"/>
<dbReference type="PANTHER" id="PTHR11803">
    <property type="entry name" value="2-IMINOBUTANOATE/2-IMINOPROPANOATE DEAMINASE RIDA"/>
    <property type="match status" value="1"/>
</dbReference>
<dbReference type="InterPro" id="IPR035959">
    <property type="entry name" value="RutC-like_sf"/>
</dbReference>
<reference evidence="2" key="1">
    <citation type="submission" date="2019-05" db="EMBL/GenBank/DDBJ databases">
        <authorList>
            <consortium name="Pathogen Informatics"/>
        </authorList>
    </citation>
    <scope>NUCLEOTIDE SEQUENCE [LARGE SCALE GENOMIC DNA]</scope>
    <source>
        <strain evidence="2">NCTC12965</strain>
    </source>
</reference>
<comment type="similarity">
    <text evidence="1">Belongs to the RutC family.</text>
</comment>
<evidence type="ECO:0000256" key="1">
    <source>
        <dbReference type="ARBA" id="ARBA00010552"/>
    </source>
</evidence>
<dbReference type="Gene3D" id="3.30.1330.40">
    <property type="entry name" value="RutC-like"/>
    <property type="match status" value="1"/>
</dbReference>
<proteinExistence type="inferred from homology"/>
<protein>
    <submittedName>
        <fullName evidence="2">Enamine/imine deaminase</fullName>
        <ecNumber evidence="2">3.5.4.-</ecNumber>
    </submittedName>
</protein>
<dbReference type="Pfam" id="PF01042">
    <property type="entry name" value="Ribonuc_L-PSP"/>
    <property type="match status" value="1"/>
</dbReference>
<dbReference type="SUPFAM" id="SSF55298">
    <property type="entry name" value="YjgF-like"/>
    <property type="match status" value="1"/>
</dbReference>
<keyword evidence="2" id="KW-0378">Hydrolase</keyword>
<dbReference type="PANTHER" id="PTHR11803:SF58">
    <property type="entry name" value="PROTEIN HMF1-RELATED"/>
    <property type="match status" value="1"/>
</dbReference>
<dbReference type="GO" id="GO:0005829">
    <property type="term" value="C:cytosol"/>
    <property type="evidence" value="ECO:0007669"/>
    <property type="project" value="TreeGrafter"/>
</dbReference>
<dbReference type="CDD" id="cd00448">
    <property type="entry name" value="YjgF_YER057c_UK114_family"/>
    <property type="match status" value="1"/>
</dbReference>
<gene>
    <name evidence="2" type="primary">ridA_3</name>
    <name evidence="2" type="ORF">NCTC12965_05327</name>
</gene>